<keyword evidence="2" id="KW-1185">Reference proteome</keyword>
<evidence type="ECO:0000313" key="1">
    <source>
        <dbReference type="EMBL" id="GBP24505.1"/>
    </source>
</evidence>
<protein>
    <submittedName>
        <fullName evidence="1">Uncharacterized protein</fullName>
    </submittedName>
</protein>
<name>A0A4C1UDI7_EUMVA</name>
<dbReference type="AlphaFoldDB" id="A0A4C1UDI7"/>
<proteinExistence type="predicted"/>
<organism evidence="1 2">
    <name type="scientific">Eumeta variegata</name>
    <name type="common">Bagworm moth</name>
    <name type="synonym">Eumeta japonica</name>
    <dbReference type="NCBI Taxonomy" id="151549"/>
    <lineage>
        <taxon>Eukaryota</taxon>
        <taxon>Metazoa</taxon>
        <taxon>Ecdysozoa</taxon>
        <taxon>Arthropoda</taxon>
        <taxon>Hexapoda</taxon>
        <taxon>Insecta</taxon>
        <taxon>Pterygota</taxon>
        <taxon>Neoptera</taxon>
        <taxon>Endopterygota</taxon>
        <taxon>Lepidoptera</taxon>
        <taxon>Glossata</taxon>
        <taxon>Ditrysia</taxon>
        <taxon>Tineoidea</taxon>
        <taxon>Psychidae</taxon>
        <taxon>Oiketicinae</taxon>
        <taxon>Eumeta</taxon>
    </lineage>
</organism>
<comment type="caution">
    <text evidence="1">The sequence shown here is derived from an EMBL/GenBank/DDBJ whole genome shotgun (WGS) entry which is preliminary data.</text>
</comment>
<dbReference type="Proteomes" id="UP000299102">
    <property type="component" value="Unassembled WGS sequence"/>
</dbReference>
<gene>
    <name evidence="1" type="ORF">EVAR_20829_1</name>
</gene>
<sequence>MIKKNAQQIGLLFCRPAKHPPFARAKTMANKELATELETGLARIRNVWDHAKWRSYERTRKRAERSDSRRRVSRGLRYDLWNKKLNPERRAADQFPA</sequence>
<accession>A0A4C1UDI7</accession>
<evidence type="ECO:0000313" key="2">
    <source>
        <dbReference type="Proteomes" id="UP000299102"/>
    </source>
</evidence>
<reference evidence="1 2" key="1">
    <citation type="journal article" date="2019" name="Commun. Biol.">
        <title>The bagworm genome reveals a unique fibroin gene that provides high tensile strength.</title>
        <authorList>
            <person name="Kono N."/>
            <person name="Nakamura H."/>
            <person name="Ohtoshi R."/>
            <person name="Tomita M."/>
            <person name="Numata K."/>
            <person name="Arakawa K."/>
        </authorList>
    </citation>
    <scope>NUCLEOTIDE SEQUENCE [LARGE SCALE GENOMIC DNA]</scope>
</reference>
<dbReference type="EMBL" id="BGZK01000162">
    <property type="protein sequence ID" value="GBP24505.1"/>
    <property type="molecule type" value="Genomic_DNA"/>
</dbReference>